<dbReference type="GO" id="GO:0005524">
    <property type="term" value="F:ATP binding"/>
    <property type="evidence" value="ECO:0007669"/>
    <property type="project" value="UniProtKB-KW"/>
</dbReference>
<evidence type="ECO:0000256" key="10">
    <source>
        <dbReference type="SAM" id="Phobius"/>
    </source>
</evidence>
<sequence>MGRSKNRAIPLWMPSAIVFVLLFVVVTAYFSWQIRSVKSSFFSHVQQHADMVSKIVRLNAAGTIDAKNSIEDVLRGLLENTARFVSYLDMIEPFSGDELSAFTRESGLAGIRITGVGYDGRKRDVNGPEGWLDNHFSSTSRTTDAGVPDETEARDVSGFETVVDADSEQVVEQNFNQVVEQDVAQVRQQGVAQVKQQGFVPLVESVLEPGLKHLESENLYILVWTAPQYPYYIILGIKDANISGITESLGLNTIIRTISTVPGIKYVKIASLEAESDGALPSRIESKEKAPFQEESEGKKPFSAEGEKIEPLTTEGSGRTENIISIDNNEESDNSGGNLFHENGYDIAQASQTIQGMTLTVGVDAGYLTRFINNLTVHFYVFGFFLIVAGTCLSFLLYRYQKATLEKVKVFERELSFQRENAVLGRSAAAIAHEIRNPLNALSMGLQRLKFENACSSEVHLKLIRQMSDAVKRANGSVSGLLNYARPRIPDIKTIVPEDIVNSILSLYQSECLKRNIVIDLDIKYHGTFESDGDMMGQIIENIVKNAVEAQPDKGFLYCSIMEISNISEKSLKKGLKLVFKNGNCKVPPENAQQIIEPYFTTRPDGTGLGMAIVKNMVKALDGYIDIQISEKREISIVMHFHGKKESIISDT</sequence>
<evidence type="ECO:0000256" key="5">
    <source>
        <dbReference type="ARBA" id="ARBA00022741"/>
    </source>
</evidence>
<keyword evidence="10" id="KW-0812">Transmembrane</keyword>
<feature type="transmembrane region" description="Helical" evidence="10">
    <location>
        <begin position="12"/>
        <end position="32"/>
    </location>
</feature>
<dbReference type="Gene3D" id="3.30.565.10">
    <property type="entry name" value="Histidine kinase-like ATPase, C-terminal domain"/>
    <property type="match status" value="1"/>
</dbReference>
<dbReference type="Pfam" id="PF00512">
    <property type="entry name" value="HisKA"/>
    <property type="match status" value="1"/>
</dbReference>
<dbReference type="SMART" id="SM00388">
    <property type="entry name" value="HisKA"/>
    <property type="match status" value="1"/>
</dbReference>
<keyword evidence="13" id="KW-1185">Reference proteome</keyword>
<evidence type="ECO:0000256" key="8">
    <source>
        <dbReference type="ARBA" id="ARBA00023012"/>
    </source>
</evidence>
<feature type="region of interest" description="Disordered" evidence="9">
    <location>
        <begin position="283"/>
        <end position="315"/>
    </location>
</feature>
<organism evidence="12 13">
    <name type="scientific">Desulfamplus magnetovallimortis</name>
    <dbReference type="NCBI Taxonomy" id="1246637"/>
    <lineage>
        <taxon>Bacteria</taxon>
        <taxon>Pseudomonadati</taxon>
        <taxon>Thermodesulfobacteriota</taxon>
        <taxon>Desulfobacteria</taxon>
        <taxon>Desulfobacterales</taxon>
        <taxon>Desulfobacteraceae</taxon>
        <taxon>Desulfamplus</taxon>
    </lineage>
</organism>
<evidence type="ECO:0000313" key="13">
    <source>
        <dbReference type="Proteomes" id="UP000191931"/>
    </source>
</evidence>
<feature type="domain" description="Histidine kinase" evidence="11">
    <location>
        <begin position="430"/>
        <end position="645"/>
    </location>
</feature>
<dbReference type="CDD" id="cd00082">
    <property type="entry name" value="HisKA"/>
    <property type="match status" value="1"/>
</dbReference>
<keyword evidence="4 12" id="KW-0808">Transferase</keyword>
<evidence type="ECO:0000256" key="4">
    <source>
        <dbReference type="ARBA" id="ARBA00022679"/>
    </source>
</evidence>
<reference evidence="12 13" key="1">
    <citation type="submission" date="2017-03" db="EMBL/GenBank/DDBJ databases">
        <authorList>
            <person name="Afonso C.L."/>
            <person name="Miller P.J."/>
            <person name="Scott M.A."/>
            <person name="Spackman E."/>
            <person name="Goraichik I."/>
            <person name="Dimitrov K.M."/>
            <person name="Suarez D.L."/>
            <person name="Swayne D.E."/>
        </authorList>
    </citation>
    <scope>NUCLEOTIDE SEQUENCE [LARGE SCALE GENOMIC DNA]</scope>
    <source>
        <strain evidence="12">PRJEB14757</strain>
    </source>
</reference>
<dbReference type="SUPFAM" id="SSF55874">
    <property type="entry name" value="ATPase domain of HSP90 chaperone/DNA topoisomerase II/histidine kinase"/>
    <property type="match status" value="1"/>
</dbReference>
<dbReference type="PRINTS" id="PR00344">
    <property type="entry name" value="BCTRLSENSOR"/>
</dbReference>
<dbReference type="OrthoDB" id="5417197at2"/>
<dbReference type="Gene3D" id="1.10.287.130">
    <property type="match status" value="1"/>
</dbReference>
<dbReference type="RefSeq" id="WP_080800973.1">
    <property type="nucleotide sequence ID" value="NZ_LT828541.1"/>
</dbReference>
<evidence type="ECO:0000256" key="7">
    <source>
        <dbReference type="ARBA" id="ARBA00022840"/>
    </source>
</evidence>
<keyword evidence="10" id="KW-0472">Membrane</keyword>
<keyword evidence="6 12" id="KW-0418">Kinase</keyword>
<keyword evidence="7" id="KW-0067">ATP-binding</keyword>
<dbReference type="GO" id="GO:0000155">
    <property type="term" value="F:phosphorelay sensor kinase activity"/>
    <property type="evidence" value="ECO:0007669"/>
    <property type="project" value="InterPro"/>
</dbReference>
<dbReference type="InterPro" id="IPR005467">
    <property type="entry name" value="His_kinase_dom"/>
</dbReference>
<dbReference type="EMBL" id="FWEV01000286">
    <property type="protein sequence ID" value="SLM31814.1"/>
    <property type="molecule type" value="Genomic_DNA"/>
</dbReference>
<feature type="compositionally biased region" description="Basic and acidic residues" evidence="9">
    <location>
        <begin position="284"/>
        <end position="310"/>
    </location>
</feature>
<dbReference type="PANTHER" id="PTHR43065:SF10">
    <property type="entry name" value="PEROXIDE STRESS-ACTIVATED HISTIDINE KINASE MAK3"/>
    <property type="match status" value="1"/>
</dbReference>
<dbReference type="Proteomes" id="UP000191931">
    <property type="component" value="Unassembled WGS sequence"/>
</dbReference>
<comment type="catalytic activity">
    <reaction evidence="1">
        <text>ATP + protein L-histidine = ADP + protein N-phospho-L-histidine.</text>
        <dbReference type="EC" id="2.7.13.3"/>
    </reaction>
</comment>
<keyword evidence="5" id="KW-0547">Nucleotide-binding</keyword>
<name>A0A1W1HH61_9BACT</name>
<dbReference type="InterPro" id="IPR036890">
    <property type="entry name" value="HATPase_C_sf"/>
</dbReference>
<dbReference type="SMART" id="SM00387">
    <property type="entry name" value="HATPase_c"/>
    <property type="match status" value="1"/>
</dbReference>
<dbReference type="PROSITE" id="PS50109">
    <property type="entry name" value="HIS_KIN"/>
    <property type="match status" value="1"/>
</dbReference>
<dbReference type="InterPro" id="IPR036097">
    <property type="entry name" value="HisK_dim/P_sf"/>
</dbReference>
<evidence type="ECO:0000256" key="6">
    <source>
        <dbReference type="ARBA" id="ARBA00022777"/>
    </source>
</evidence>
<accession>A0A1W1HH61</accession>
<proteinExistence type="predicted"/>
<dbReference type="InterPro" id="IPR003594">
    <property type="entry name" value="HATPase_dom"/>
</dbReference>
<gene>
    <name evidence="12" type="ORF">MTBBW1_440019</name>
</gene>
<dbReference type="Pfam" id="PF02518">
    <property type="entry name" value="HATPase_c"/>
    <property type="match status" value="1"/>
</dbReference>
<evidence type="ECO:0000313" key="12">
    <source>
        <dbReference type="EMBL" id="SLM31814.1"/>
    </source>
</evidence>
<dbReference type="SUPFAM" id="SSF47384">
    <property type="entry name" value="Homodimeric domain of signal transducing histidine kinase"/>
    <property type="match status" value="1"/>
</dbReference>
<keyword evidence="3" id="KW-0597">Phosphoprotein</keyword>
<dbReference type="STRING" id="1246637.MTBBW1_440019"/>
<evidence type="ECO:0000256" key="3">
    <source>
        <dbReference type="ARBA" id="ARBA00022553"/>
    </source>
</evidence>
<dbReference type="AlphaFoldDB" id="A0A1W1HH61"/>
<evidence type="ECO:0000256" key="2">
    <source>
        <dbReference type="ARBA" id="ARBA00012438"/>
    </source>
</evidence>
<keyword evidence="10" id="KW-1133">Transmembrane helix</keyword>
<dbReference type="PANTHER" id="PTHR43065">
    <property type="entry name" value="SENSOR HISTIDINE KINASE"/>
    <property type="match status" value="1"/>
</dbReference>
<evidence type="ECO:0000256" key="1">
    <source>
        <dbReference type="ARBA" id="ARBA00000085"/>
    </source>
</evidence>
<keyword evidence="8" id="KW-0902">Two-component regulatory system</keyword>
<dbReference type="InterPro" id="IPR003661">
    <property type="entry name" value="HisK_dim/P_dom"/>
</dbReference>
<dbReference type="EC" id="2.7.13.3" evidence="2"/>
<feature type="region of interest" description="Disordered" evidence="9">
    <location>
        <begin position="129"/>
        <end position="149"/>
    </location>
</feature>
<dbReference type="InterPro" id="IPR004358">
    <property type="entry name" value="Sig_transdc_His_kin-like_C"/>
</dbReference>
<evidence type="ECO:0000256" key="9">
    <source>
        <dbReference type="SAM" id="MobiDB-lite"/>
    </source>
</evidence>
<protein>
    <recommendedName>
        <fullName evidence="2">histidine kinase</fullName>
        <ecNumber evidence="2">2.7.13.3</ecNumber>
    </recommendedName>
</protein>
<feature type="transmembrane region" description="Helical" evidence="10">
    <location>
        <begin position="377"/>
        <end position="398"/>
    </location>
</feature>
<evidence type="ECO:0000259" key="11">
    <source>
        <dbReference type="PROSITE" id="PS50109"/>
    </source>
</evidence>